<reference evidence="12" key="1">
    <citation type="journal article" date="2020" name="Stud. Mycol.">
        <title>101 Dothideomycetes genomes: a test case for predicting lifestyles and emergence of pathogens.</title>
        <authorList>
            <person name="Haridas S."/>
            <person name="Albert R."/>
            <person name="Binder M."/>
            <person name="Bloem J."/>
            <person name="Labutti K."/>
            <person name="Salamov A."/>
            <person name="Andreopoulos B."/>
            <person name="Baker S."/>
            <person name="Barry K."/>
            <person name="Bills G."/>
            <person name="Bluhm B."/>
            <person name="Cannon C."/>
            <person name="Castanera R."/>
            <person name="Culley D."/>
            <person name="Daum C."/>
            <person name="Ezra D."/>
            <person name="Gonzalez J."/>
            <person name="Henrissat B."/>
            <person name="Kuo A."/>
            <person name="Liang C."/>
            <person name="Lipzen A."/>
            <person name="Lutzoni F."/>
            <person name="Magnuson J."/>
            <person name="Mondo S."/>
            <person name="Nolan M."/>
            <person name="Ohm R."/>
            <person name="Pangilinan J."/>
            <person name="Park H.-J."/>
            <person name="Ramirez L."/>
            <person name="Alfaro M."/>
            <person name="Sun H."/>
            <person name="Tritt A."/>
            <person name="Yoshinaga Y."/>
            <person name="Zwiers L.-H."/>
            <person name="Turgeon B."/>
            <person name="Goodwin S."/>
            <person name="Spatafora J."/>
            <person name="Crous P."/>
            <person name="Grigoriev I."/>
        </authorList>
    </citation>
    <scope>NUCLEOTIDE SEQUENCE</scope>
    <source>
        <strain evidence="12">CBS 262.69</strain>
    </source>
</reference>
<dbReference type="GO" id="GO:0008312">
    <property type="term" value="F:7S RNA binding"/>
    <property type="evidence" value="ECO:0007669"/>
    <property type="project" value="InterPro"/>
</dbReference>
<evidence type="ECO:0000256" key="8">
    <source>
        <dbReference type="ARBA" id="ARBA00023274"/>
    </source>
</evidence>
<dbReference type="Pfam" id="PF08492">
    <property type="entry name" value="SRP72"/>
    <property type="match status" value="1"/>
</dbReference>
<comment type="subcellular location">
    <subcellularLocation>
        <location evidence="2 9">Cytoplasm</location>
    </subcellularLocation>
    <subcellularLocation>
        <location evidence="1">Endoplasmic reticulum</location>
    </subcellularLocation>
</comment>
<proteinExistence type="inferred from homology"/>
<dbReference type="Pfam" id="PF17004">
    <property type="entry name" value="SRP_TPR_like"/>
    <property type="match status" value="1"/>
</dbReference>
<evidence type="ECO:0000313" key="13">
    <source>
        <dbReference type="Proteomes" id="UP000799640"/>
    </source>
</evidence>
<evidence type="ECO:0000256" key="1">
    <source>
        <dbReference type="ARBA" id="ARBA00004240"/>
    </source>
</evidence>
<dbReference type="Proteomes" id="UP000799640">
    <property type="component" value="Unassembled WGS sequence"/>
</dbReference>
<evidence type="ECO:0000256" key="2">
    <source>
        <dbReference type="ARBA" id="ARBA00004496"/>
    </source>
</evidence>
<name>A0A6G1HXV9_9PEZI</name>
<comment type="similarity">
    <text evidence="3 9">Belongs to the SRP72 family.</text>
</comment>
<gene>
    <name evidence="12" type="ORF">EJ06DRAFT_405483</name>
</gene>
<keyword evidence="6" id="KW-0256">Endoplasmic reticulum</keyword>
<dbReference type="GO" id="GO:0043022">
    <property type="term" value="F:ribosome binding"/>
    <property type="evidence" value="ECO:0007669"/>
    <property type="project" value="TreeGrafter"/>
</dbReference>
<dbReference type="InterPro" id="IPR011990">
    <property type="entry name" value="TPR-like_helical_dom_sf"/>
</dbReference>
<sequence>MATTVPELSALFRQTHLHSNNEDILKAANAALKKAKTDVVAQQARVVALLKLDRFADALRAFDEAGDALKQHAQLEYSYALYKAGDLEKALDVAGQAAATGEGDRGAKHVLAQTSYRLEKFDRAASVYSQLEGPSARAMGEENDLRINSVAVDAQLEWQGNGHLVKRKKPQKEDLEAFESAYNAACASISRGSLLEGQVLLQRAKDLCTASEDLPEDEKRAELLPILTQQLYVLIQQGRNEQAARLFETIELSGIPDLSTRQIARINGLVVSPGTDNPFMVQRLFEHSEPLPKNDLLFEYQSSLVRQDQYTLDLRSLKYKGVASSTSRYLSSHPSPTTSAVVNSVSTLNTAACAQGETGKSALKFILPLLEQRPNDVGLLLTILQLYLLTNNHSSAINLLEKFLTRLEESDTSQSLDVRYAPGLVATLISLYSLQGRKTHIRRELAKAAAYWRSQQGSPSDPLLHPNLFKAAGAALLESDVPEDAETALAIFTSLHEQISSDRANTAGLVASLATTNPTAVTLDLLAALTPAARLVADLDAAALESAGVARTAPTSSVETAVKKRPAEGKDKTVKKRIRASRMPKEFVEGKKMDPERWLPLRERSYWKPKGRKGKARAAGLTQGGPVAEDKPVVEKAGVVGPGSGAGAKKKKKGKR</sequence>
<dbReference type="EMBL" id="ML996694">
    <property type="protein sequence ID" value="KAF2400774.1"/>
    <property type="molecule type" value="Genomic_DNA"/>
</dbReference>
<evidence type="ECO:0000313" key="12">
    <source>
        <dbReference type="EMBL" id="KAF2400774.1"/>
    </source>
</evidence>
<dbReference type="SUPFAM" id="SSF48452">
    <property type="entry name" value="TPR-like"/>
    <property type="match status" value="1"/>
</dbReference>
<dbReference type="PANTHER" id="PTHR14094:SF9">
    <property type="entry name" value="SIGNAL RECOGNITION PARTICLE SUBUNIT SRP72"/>
    <property type="match status" value="1"/>
</dbReference>
<dbReference type="InterPro" id="IPR013699">
    <property type="entry name" value="Signal_recog_part_SRP72_RNA-bd"/>
</dbReference>
<dbReference type="OrthoDB" id="5421607at2759"/>
<evidence type="ECO:0000256" key="6">
    <source>
        <dbReference type="ARBA" id="ARBA00022824"/>
    </source>
</evidence>
<dbReference type="AlphaFoldDB" id="A0A6G1HXV9"/>
<evidence type="ECO:0000256" key="7">
    <source>
        <dbReference type="ARBA" id="ARBA00023135"/>
    </source>
</evidence>
<evidence type="ECO:0000256" key="9">
    <source>
        <dbReference type="PIRNR" id="PIRNR038922"/>
    </source>
</evidence>
<keyword evidence="8 9" id="KW-0687">Ribonucleoprotein</keyword>
<dbReference type="InterPro" id="IPR026270">
    <property type="entry name" value="SRP72"/>
</dbReference>
<dbReference type="PIRSF" id="PIRSF038922">
    <property type="entry name" value="SRP72"/>
    <property type="match status" value="1"/>
</dbReference>
<evidence type="ECO:0000256" key="4">
    <source>
        <dbReference type="ARBA" id="ARBA00018350"/>
    </source>
</evidence>
<evidence type="ECO:0000256" key="10">
    <source>
        <dbReference type="SAM" id="MobiDB-lite"/>
    </source>
</evidence>
<dbReference type="GO" id="GO:0005783">
    <property type="term" value="C:endoplasmic reticulum"/>
    <property type="evidence" value="ECO:0007669"/>
    <property type="project" value="UniProtKB-SubCell"/>
</dbReference>
<dbReference type="GO" id="GO:0006614">
    <property type="term" value="P:SRP-dependent cotranslational protein targeting to membrane"/>
    <property type="evidence" value="ECO:0007669"/>
    <property type="project" value="UniProtKB-UniRule"/>
</dbReference>
<keyword evidence="13" id="KW-1185">Reference proteome</keyword>
<protein>
    <recommendedName>
        <fullName evidence="4 9">Signal recognition particle subunit SRP72</fullName>
    </recommendedName>
</protein>
<dbReference type="PANTHER" id="PTHR14094">
    <property type="entry name" value="SIGNAL RECOGNITION PARTICLE 72"/>
    <property type="match status" value="1"/>
</dbReference>
<keyword evidence="5 9" id="KW-0963">Cytoplasm</keyword>
<feature type="region of interest" description="Disordered" evidence="10">
    <location>
        <begin position="608"/>
        <end position="656"/>
    </location>
</feature>
<evidence type="ECO:0000259" key="11">
    <source>
        <dbReference type="Pfam" id="PF08492"/>
    </source>
</evidence>
<dbReference type="InterPro" id="IPR031545">
    <property type="entry name" value="SRP72_TPR-like"/>
</dbReference>
<organism evidence="12 13">
    <name type="scientific">Trichodelitschia bisporula</name>
    <dbReference type="NCBI Taxonomy" id="703511"/>
    <lineage>
        <taxon>Eukaryota</taxon>
        <taxon>Fungi</taxon>
        <taxon>Dikarya</taxon>
        <taxon>Ascomycota</taxon>
        <taxon>Pezizomycotina</taxon>
        <taxon>Dothideomycetes</taxon>
        <taxon>Dothideomycetes incertae sedis</taxon>
        <taxon>Phaeotrichales</taxon>
        <taxon>Phaeotrichaceae</taxon>
        <taxon>Trichodelitschia</taxon>
    </lineage>
</organism>
<evidence type="ECO:0000256" key="3">
    <source>
        <dbReference type="ARBA" id="ARBA00007676"/>
    </source>
</evidence>
<keyword evidence="7 9" id="KW-0733">Signal recognition particle</keyword>
<accession>A0A6G1HXV9</accession>
<comment type="function">
    <text evidence="9">Component of the signal recognition particle (SRP) complex, a ribonucleoprotein complex that mediates the cotranslational targeting of secretory and membrane proteins to the endoplasmic reticulum (ER).</text>
</comment>
<dbReference type="FunFam" id="1.25.40.10:FF:000512">
    <property type="entry name" value="Signal recognition particle subunit SRP72"/>
    <property type="match status" value="1"/>
</dbReference>
<dbReference type="Gene3D" id="1.25.40.10">
    <property type="entry name" value="Tetratricopeptide repeat domain"/>
    <property type="match status" value="1"/>
</dbReference>
<evidence type="ECO:0000256" key="5">
    <source>
        <dbReference type="ARBA" id="ARBA00022490"/>
    </source>
</evidence>
<dbReference type="GO" id="GO:0005786">
    <property type="term" value="C:signal recognition particle, endoplasmic reticulum targeting"/>
    <property type="evidence" value="ECO:0007669"/>
    <property type="project" value="UniProtKB-UniRule"/>
</dbReference>
<feature type="domain" description="Signal recognition particle SRP72 subunit RNA-binding" evidence="11">
    <location>
        <begin position="562"/>
        <end position="609"/>
    </location>
</feature>